<dbReference type="HAMAP" id="MF_02128">
    <property type="entry name" value="TMP_kinase"/>
    <property type="match status" value="1"/>
</dbReference>
<comment type="pathway">
    <text evidence="2">Cofactor biosynthesis; thiamine diphosphate biosynthesis; thiamine diphosphate from thiamine phosphate: step 1/1.</text>
</comment>
<dbReference type="CDD" id="cd02194">
    <property type="entry name" value="ThiL"/>
    <property type="match status" value="1"/>
</dbReference>
<feature type="binding site" evidence="2">
    <location>
        <position position="208"/>
    </location>
    <ligand>
        <name>ATP</name>
        <dbReference type="ChEBI" id="CHEBI:30616"/>
    </ligand>
</feature>
<dbReference type="Proteomes" id="UP000063965">
    <property type="component" value="Chromosome"/>
</dbReference>
<protein>
    <recommendedName>
        <fullName evidence="2">Thiamine-monophosphate kinase</fullName>
        <shortName evidence="2">TMP kinase</shortName>
        <shortName evidence="2">Thiamine-phosphate kinase</shortName>
        <ecNumber evidence="2">2.7.4.16</ecNumber>
    </recommendedName>
</protein>
<feature type="binding site" evidence="2">
    <location>
        <position position="43"/>
    </location>
    <ligand>
        <name>Mg(2+)</name>
        <dbReference type="ChEBI" id="CHEBI:18420"/>
        <label>4</label>
    </ligand>
</feature>
<feature type="domain" description="PurM-like C-terminal" evidence="4">
    <location>
        <begin position="148"/>
        <end position="299"/>
    </location>
</feature>
<feature type="binding site" evidence="2">
    <location>
        <position position="28"/>
    </location>
    <ligand>
        <name>Mg(2+)</name>
        <dbReference type="ChEBI" id="CHEBI:18420"/>
        <label>4</label>
    </ligand>
</feature>
<accession>A0ABN4HP20</accession>
<feature type="binding site" evidence="2">
    <location>
        <position position="73"/>
    </location>
    <ligand>
        <name>Mg(2+)</name>
        <dbReference type="ChEBI" id="CHEBI:18420"/>
        <label>2</label>
    </ligand>
</feature>
<feature type="binding site" evidence="2">
    <location>
        <position position="73"/>
    </location>
    <ligand>
        <name>Mg(2+)</name>
        <dbReference type="ChEBI" id="CHEBI:18420"/>
        <label>4</label>
    </ligand>
</feature>
<dbReference type="SUPFAM" id="SSF55326">
    <property type="entry name" value="PurM N-terminal domain-like"/>
    <property type="match status" value="1"/>
</dbReference>
<keyword evidence="6" id="KW-1185">Reference proteome</keyword>
<dbReference type="Pfam" id="PF02769">
    <property type="entry name" value="AIRS_C"/>
    <property type="match status" value="1"/>
</dbReference>
<feature type="binding site" evidence="2">
    <location>
        <position position="206"/>
    </location>
    <ligand>
        <name>Mg(2+)</name>
        <dbReference type="ChEBI" id="CHEBI:18420"/>
        <label>3</label>
    </ligand>
</feature>
<feature type="binding site" evidence="2">
    <location>
        <position position="144"/>
    </location>
    <ligand>
        <name>ATP</name>
        <dbReference type="ChEBI" id="CHEBI:30616"/>
    </ligand>
</feature>
<comment type="function">
    <text evidence="2">Catalyzes the ATP-dependent phosphorylation of thiamine-monophosphate (TMP) to form thiamine-pyrophosphate (TPP), the active form of vitamin B1.</text>
</comment>
<dbReference type="PANTHER" id="PTHR30270:SF0">
    <property type="entry name" value="THIAMINE-MONOPHOSPHATE KINASE"/>
    <property type="match status" value="1"/>
</dbReference>
<dbReference type="PIRSF" id="PIRSF005303">
    <property type="entry name" value="Thiam_monoph_kin"/>
    <property type="match status" value="1"/>
</dbReference>
<dbReference type="EC" id="2.7.4.16" evidence="2"/>
<feature type="binding site" evidence="2">
    <location>
        <position position="28"/>
    </location>
    <ligand>
        <name>Mg(2+)</name>
        <dbReference type="ChEBI" id="CHEBI:18420"/>
        <label>3</label>
    </ligand>
</feature>
<dbReference type="NCBIfam" id="TIGR01379">
    <property type="entry name" value="thiL"/>
    <property type="match status" value="1"/>
</dbReference>
<dbReference type="EMBL" id="CP011126">
    <property type="protein sequence ID" value="AKQ33347.1"/>
    <property type="molecule type" value="Genomic_DNA"/>
</dbReference>
<keyword evidence="2" id="KW-0547">Nucleotide-binding</keyword>
<reference evidence="5 6" key="1">
    <citation type="journal article" date="2015" name="Genome Biol. Evol.">
        <title>Distinctive Genome Reduction Rates Revealed by Genomic Analyses of Two Coxiella-Like Endosymbionts in Ticks.</title>
        <authorList>
            <person name="Gottlieb Y."/>
            <person name="Lalzar I."/>
            <person name="Klasson L."/>
        </authorList>
    </citation>
    <scope>NUCLEOTIDE SEQUENCE [LARGE SCALE GENOMIC DNA]</scope>
    <source>
        <strain evidence="5 6">CRt</strain>
    </source>
</reference>
<dbReference type="InterPro" id="IPR036921">
    <property type="entry name" value="PurM-like_N_sf"/>
</dbReference>
<dbReference type="Gene3D" id="3.30.1330.10">
    <property type="entry name" value="PurM-like, N-terminal domain"/>
    <property type="match status" value="1"/>
</dbReference>
<dbReference type="InterPro" id="IPR006283">
    <property type="entry name" value="ThiL-like"/>
</dbReference>
<keyword evidence="2" id="KW-0808">Transferase</keyword>
<dbReference type="PANTHER" id="PTHR30270">
    <property type="entry name" value="THIAMINE-MONOPHOSPHATE KINASE"/>
    <property type="match status" value="1"/>
</dbReference>
<proteinExistence type="inferred from homology"/>
<keyword evidence="2" id="KW-0067">ATP-binding</keyword>
<comment type="similarity">
    <text evidence="2">Belongs to the thiamine-monophosphate kinase family.</text>
</comment>
<dbReference type="Pfam" id="PF00586">
    <property type="entry name" value="AIRS"/>
    <property type="match status" value="1"/>
</dbReference>
<dbReference type="Gene3D" id="3.90.650.10">
    <property type="entry name" value="PurM-like C-terminal domain"/>
    <property type="match status" value="1"/>
</dbReference>
<dbReference type="SUPFAM" id="SSF56042">
    <property type="entry name" value="PurM C-terminal domain-like"/>
    <property type="match status" value="1"/>
</dbReference>
<comment type="miscellaneous">
    <text evidence="2">Reaction mechanism of ThiL seems to utilize a direct, inline transfer of the gamma-phosphate of ATP to TMP rather than a phosphorylated enzyme intermediate.</text>
</comment>
<dbReference type="GO" id="GO:0016301">
    <property type="term" value="F:kinase activity"/>
    <property type="evidence" value="ECO:0007669"/>
    <property type="project" value="UniProtKB-KW"/>
</dbReference>
<evidence type="ECO:0000259" key="3">
    <source>
        <dbReference type="Pfam" id="PF00586"/>
    </source>
</evidence>
<dbReference type="InterPro" id="IPR016188">
    <property type="entry name" value="PurM-like_N"/>
</dbReference>
<gene>
    <name evidence="2 5" type="primary">thiL</name>
    <name evidence="5" type="ORF">CleRT_03900</name>
</gene>
<name>A0ABN4HP20_9COXI</name>
<feature type="binding site" evidence="2">
    <location>
        <position position="73"/>
    </location>
    <ligand>
        <name>Mg(2+)</name>
        <dbReference type="ChEBI" id="CHEBI:18420"/>
        <label>3</label>
    </ligand>
</feature>
<dbReference type="RefSeq" id="WP_048875003.1">
    <property type="nucleotide sequence ID" value="NZ_CP011126.1"/>
</dbReference>
<feature type="binding site" evidence="2">
    <location>
        <position position="45"/>
    </location>
    <ligand>
        <name>Mg(2+)</name>
        <dbReference type="ChEBI" id="CHEBI:18420"/>
        <label>2</label>
    </ligand>
</feature>
<feature type="binding site" evidence="2">
    <location>
        <position position="209"/>
    </location>
    <ligand>
        <name>Mg(2+)</name>
        <dbReference type="ChEBI" id="CHEBI:18420"/>
        <label>5</label>
    </ligand>
</feature>
<evidence type="ECO:0000256" key="2">
    <source>
        <dbReference type="HAMAP-Rule" id="MF_02128"/>
    </source>
</evidence>
<evidence type="ECO:0000259" key="4">
    <source>
        <dbReference type="Pfam" id="PF02769"/>
    </source>
</evidence>
<keyword evidence="1 2" id="KW-0784">Thiamine biosynthesis</keyword>
<feature type="binding site" evidence="2">
    <location>
        <position position="45"/>
    </location>
    <ligand>
        <name>Mg(2+)</name>
        <dbReference type="ChEBI" id="CHEBI:18420"/>
        <label>1</label>
    </ligand>
</feature>
<evidence type="ECO:0000313" key="5">
    <source>
        <dbReference type="EMBL" id="AKQ33347.1"/>
    </source>
</evidence>
<keyword evidence="2" id="KW-0479">Metal-binding</keyword>
<keyword evidence="2" id="KW-0460">Magnesium</keyword>
<dbReference type="InterPro" id="IPR010918">
    <property type="entry name" value="PurM-like_C_dom"/>
</dbReference>
<sequence length="316" mass="34290">MALSEFSIIDTYFRQSKSKCLIAGIGDDAAVIEIPPDTQIVTSIDTLVKDIHFSVNTLPCDLGYKALAVNLSDLAAMGAKPDTALLALTLEKANKKWLEDFSEGFFSLAEQYGVSLMGGDVTAGPLCISIVVNGIVPRGKAIYRRGAKAGDLIYVTGTIGDAGLALDLLNQKHKKIDPFLLKRLHCPSPRIKAGLALRGIASAAIDISDGLVADLEKIIQASGVGAKIHADQLPLSENLKQYCALKKAWNYALTSGDDYELCFTVPHKKSSQLEKLFNNLDCEYRCIGEIIEGTTFSVVDDQNHQLKIVKKGYEHF</sequence>
<comment type="caution">
    <text evidence="2">Lacks conserved residue(s) required for the propagation of feature annotation.</text>
</comment>
<feature type="binding site" evidence="2">
    <location>
        <begin position="119"/>
        <end position="120"/>
    </location>
    <ligand>
        <name>ATP</name>
        <dbReference type="ChEBI" id="CHEBI:30616"/>
    </ligand>
</feature>
<feature type="domain" description="PurM-like N-terminal" evidence="3">
    <location>
        <begin position="26"/>
        <end position="136"/>
    </location>
</feature>
<keyword evidence="2 5" id="KW-0418">Kinase</keyword>
<evidence type="ECO:0000256" key="1">
    <source>
        <dbReference type="ARBA" id="ARBA00022977"/>
    </source>
</evidence>
<organism evidence="5 6">
    <name type="scientific">Candidatus Coxiella mudrowiae</name>
    <dbReference type="NCBI Taxonomy" id="2054173"/>
    <lineage>
        <taxon>Bacteria</taxon>
        <taxon>Pseudomonadati</taxon>
        <taxon>Pseudomonadota</taxon>
        <taxon>Gammaproteobacteria</taxon>
        <taxon>Legionellales</taxon>
        <taxon>Coxiellaceae</taxon>
        <taxon>Coxiella</taxon>
    </lineage>
</organism>
<comment type="catalytic activity">
    <reaction evidence="2">
        <text>thiamine phosphate + ATP = thiamine diphosphate + ADP</text>
        <dbReference type="Rhea" id="RHEA:15913"/>
        <dbReference type="ChEBI" id="CHEBI:30616"/>
        <dbReference type="ChEBI" id="CHEBI:37575"/>
        <dbReference type="ChEBI" id="CHEBI:58937"/>
        <dbReference type="ChEBI" id="CHEBI:456216"/>
        <dbReference type="EC" id="2.7.4.16"/>
    </reaction>
</comment>
<dbReference type="InterPro" id="IPR036676">
    <property type="entry name" value="PurM-like_C_sf"/>
</dbReference>
<feature type="binding site" evidence="2">
    <location>
        <position position="120"/>
    </location>
    <ligand>
        <name>Mg(2+)</name>
        <dbReference type="ChEBI" id="CHEBI:18420"/>
        <label>1</label>
    </ligand>
</feature>
<feature type="binding site" evidence="2">
    <location>
        <position position="257"/>
    </location>
    <ligand>
        <name>substrate</name>
    </ligand>
</feature>
<feature type="binding site" evidence="2">
    <location>
        <position position="313"/>
    </location>
    <ligand>
        <name>substrate</name>
    </ligand>
</feature>
<evidence type="ECO:0000313" key="6">
    <source>
        <dbReference type="Proteomes" id="UP000063965"/>
    </source>
</evidence>
<feature type="binding site" evidence="2">
    <location>
        <position position="52"/>
    </location>
    <ligand>
        <name>substrate</name>
    </ligand>
</feature>